<proteinExistence type="predicted"/>
<evidence type="ECO:0000256" key="2">
    <source>
        <dbReference type="ARBA" id="ARBA00023146"/>
    </source>
</evidence>
<keyword evidence="1" id="KW-0648">Protein biosynthesis</keyword>
<reference evidence="4" key="1">
    <citation type="submission" date="2022-06" db="EMBL/GenBank/DDBJ databases">
        <authorList>
            <person name="Dietemann V."/>
            <person name="Ory F."/>
            <person name="Dainat B."/>
            <person name="Oberhansli S."/>
        </authorList>
    </citation>
    <scope>NUCLEOTIDE SEQUENCE</scope>
    <source>
        <strain evidence="4">Ena-SAMPLE-TAB-26-04-2022-14:26:32:270-5432</strain>
    </source>
</reference>
<dbReference type="EMBL" id="CALYLO010000005">
    <property type="protein sequence ID" value="CAH8246749.1"/>
    <property type="molecule type" value="Genomic_DNA"/>
</dbReference>
<dbReference type="InterPro" id="IPR012340">
    <property type="entry name" value="NA-bd_OB-fold"/>
</dbReference>
<protein>
    <submittedName>
        <fullName evidence="4">OB-fold nucleic acid binding domain-containing protein</fullName>
    </submittedName>
</protein>
<dbReference type="Gene3D" id="2.40.50.140">
    <property type="entry name" value="Nucleic acid-binding proteins"/>
    <property type="match status" value="1"/>
</dbReference>
<evidence type="ECO:0000313" key="4">
    <source>
        <dbReference type="EMBL" id="CAH8246749.1"/>
    </source>
</evidence>
<keyword evidence="5" id="KW-1185">Reference proteome</keyword>
<evidence type="ECO:0000259" key="3">
    <source>
        <dbReference type="Pfam" id="PF01336"/>
    </source>
</evidence>
<name>A0ABN8UB99_9BACL</name>
<dbReference type="PANTHER" id="PTHR22594">
    <property type="entry name" value="ASPARTYL/LYSYL-TRNA SYNTHETASE"/>
    <property type="match status" value="1"/>
</dbReference>
<dbReference type="SUPFAM" id="SSF50249">
    <property type="entry name" value="Nucleic acid-binding proteins"/>
    <property type="match status" value="1"/>
</dbReference>
<dbReference type="Proteomes" id="UP001154322">
    <property type="component" value="Unassembled WGS sequence"/>
</dbReference>
<dbReference type="InterPro" id="IPR004365">
    <property type="entry name" value="NA-bd_OB_tRNA"/>
</dbReference>
<gene>
    <name evidence="4" type="ORF">WJ0W_003982</name>
</gene>
<comment type="caution">
    <text evidence="4">The sequence shown here is derived from an EMBL/GenBank/DDBJ whole genome shotgun (WGS) entry which is preliminary data.</text>
</comment>
<feature type="domain" description="OB" evidence="3">
    <location>
        <begin position="24"/>
        <end position="96"/>
    </location>
</feature>
<evidence type="ECO:0000313" key="5">
    <source>
        <dbReference type="Proteomes" id="UP001154322"/>
    </source>
</evidence>
<evidence type="ECO:0000256" key="1">
    <source>
        <dbReference type="ARBA" id="ARBA00022917"/>
    </source>
</evidence>
<dbReference type="PANTHER" id="PTHR22594:SF34">
    <property type="entry name" value="ASPARAGINE--TRNA LIGASE, MITOCHONDRIAL-RELATED"/>
    <property type="match status" value="1"/>
</dbReference>
<keyword evidence="2" id="KW-0436">Ligase</keyword>
<accession>A0ABN8UB99</accession>
<organism evidence="4 5">
    <name type="scientific">Paenibacillus melissococcoides</name>
    <dbReference type="NCBI Taxonomy" id="2912268"/>
    <lineage>
        <taxon>Bacteria</taxon>
        <taxon>Bacillati</taxon>
        <taxon>Bacillota</taxon>
        <taxon>Bacilli</taxon>
        <taxon>Bacillales</taxon>
        <taxon>Paenibacillaceae</taxon>
        <taxon>Paenibacillus</taxon>
    </lineage>
</organism>
<sequence>MSINKESEVRVLCSTVSRCEGRQVSIQGWVHGVRHLGQVAFMDVRDRSGIVQCVLEGKGLDLSLTLESVVAVHGRAVPAAKAANGIEIHVDRVEVLNRAASPLPFDLNKKHLKVRLPGAVPVRHAAAWRLRHRAGAAYLAPARPRQCAGSFRLPAGSQPAGAVMQEGTKAKGFRYGSPLYALTATRLQQEACRSGNWLPSVRPRAASSIRGIRRESRGLDLRYAIFAVTAFPARAETRTCRTRSKFL</sequence>
<keyword evidence="2" id="KW-0030">Aminoacyl-tRNA synthetase</keyword>
<dbReference type="Pfam" id="PF01336">
    <property type="entry name" value="tRNA_anti-codon"/>
    <property type="match status" value="1"/>
</dbReference>